<reference evidence="1" key="1">
    <citation type="journal article" date="2021" name="Front. Microbiol.">
        <title>Comprehensive Comparative Genomics and Phenotyping of Methylobacterium Species.</title>
        <authorList>
            <person name="Alessa O."/>
            <person name="Ogura Y."/>
            <person name="Fujitani Y."/>
            <person name="Takami H."/>
            <person name="Hayashi T."/>
            <person name="Sahin N."/>
            <person name="Tani A."/>
        </authorList>
    </citation>
    <scope>NUCLEOTIDE SEQUENCE</scope>
    <source>
        <strain evidence="1">DSM 14458</strain>
    </source>
</reference>
<name>A0ABQ4UTU9_9HYPH</name>
<proteinExistence type="predicted"/>
<dbReference type="RefSeq" id="WP_238307975.1">
    <property type="nucleotide sequence ID" value="NZ_BPRE01000006.1"/>
</dbReference>
<sequence length="82" mass="8951">MHAFSGRRLTLRNDLAPDPDTRRAEAEAIALAYRSAYRDDERAALVAAITDALTDLDAAEQRERAARCAVSYGFVRGRLGAA</sequence>
<reference evidence="1" key="2">
    <citation type="submission" date="2021-08" db="EMBL/GenBank/DDBJ databases">
        <authorList>
            <person name="Tani A."/>
            <person name="Ola A."/>
            <person name="Ogura Y."/>
            <person name="Katsura K."/>
            <person name="Hayashi T."/>
        </authorList>
    </citation>
    <scope>NUCLEOTIDE SEQUENCE</scope>
    <source>
        <strain evidence="1">DSM 14458</strain>
    </source>
</reference>
<evidence type="ECO:0000313" key="1">
    <source>
        <dbReference type="EMBL" id="GJE75615.1"/>
    </source>
</evidence>
<dbReference type="Proteomes" id="UP001055093">
    <property type="component" value="Unassembled WGS sequence"/>
</dbReference>
<protein>
    <submittedName>
        <fullName evidence="1">Uncharacterized protein</fullName>
    </submittedName>
</protein>
<accession>A0ABQ4UTU9</accession>
<comment type="caution">
    <text evidence="1">The sequence shown here is derived from an EMBL/GenBank/DDBJ whole genome shotgun (WGS) entry which is preliminary data.</text>
</comment>
<dbReference type="EMBL" id="BPRE01000006">
    <property type="protein sequence ID" value="GJE75615.1"/>
    <property type="molecule type" value="Genomic_DNA"/>
</dbReference>
<keyword evidence="2" id="KW-1185">Reference proteome</keyword>
<gene>
    <name evidence="1" type="ORF">BGCPKDLD_2200</name>
</gene>
<organism evidence="1 2">
    <name type="scientific">Methylorubrum suomiense</name>
    <dbReference type="NCBI Taxonomy" id="144191"/>
    <lineage>
        <taxon>Bacteria</taxon>
        <taxon>Pseudomonadati</taxon>
        <taxon>Pseudomonadota</taxon>
        <taxon>Alphaproteobacteria</taxon>
        <taxon>Hyphomicrobiales</taxon>
        <taxon>Methylobacteriaceae</taxon>
        <taxon>Methylorubrum</taxon>
    </lineage>
</organism>
<evidence type="ECO:0000313" key="2">
    <source>
        <dbReference type="Proteomes" id="UP001055093"/>
    </source>
</evidence>